<protein>
    <submittedName>
        <fullName evidence="1">Uncharacterized protein</fullName>
    </submittedName>
</protein>
<evidence type="ECO:0000313" key="1">
    <source>
        <dbReference type="EMBL" id="GKT23847.1"/>
    </source>
</evidence>
<evidence type="ECO:0000313" key="2">
    <source>
        <dbReference type="Proteomes" id="UP001057375"/>
    </source>
</evidence>
<sequence>PKDIDKLFQQAMSMQISFGCENSVMSPQESKKLSDEDKVFLIIREEKKKFAPLMDSKNPSIRMKMMYSVSILKRIISSKLLDFSLSALSSHPLRSVLLPILSSLPILPAPLEVLSAVGLIDAHLEEEQDNEAFLEAKCHKHAIDPLKALEAALGAPIESKGSSSSSSSTSALLHLPGYFIGRRVLANLPVLCNVPHTPSCAWLTLPMKGESSPCKYITNKSMGSLKYVTPNCFVNSYDPLCKSYIVSVAATTHDPVGADGKSLKSIGFCRCGRTLFRDWTLVEISANSIYHLNQPTRFEVKHSTSSDSIPLHSIKILLDDGMYVSLSDTATKTLLCAAVIKCGPRICSTLKMLRQTKKSLDSDDSMTDQWKDLFNFCFSLYDCTHFHVVDYDKSRYSGQNFVKLCQHGQGHCHTLSSIMSAFLLACASPLGVGVRFVTCSFVGSLSSEKETDSSPSEKGYWPSQADSHTYLEVCLPDGEALVVCPSNNIVRSLGHVYSRSGCWIRNVKHQCGSKIPYPGKFE</sequence>
<keyword evidence="2" id="KW-1185">Reference proteome</keyword>
<organism evidence="1 2">
    <name type="scientific">Aduncisulcus paluster</name>
    <dbReference type="NCBI Taxonomy" id="2918883"/>
    <lineage>
        <taxon>Eukaryota</taxon>
        <taxon>Metamonada</taxon>
        <taxon>Carpediemonas-like organisms</taxon>
        <taxon>Aduncisulcus</taxon>
    </lineage>
</organism>
<dbReference type="Proteomes" id="UP001057375">
    <property type="component" value="Unassembled WGS sequence"/>
</dbReference>
<reference evidence="1" key="1">
    <citation type="submission" date="2022-03" db="EMBL/GenBank/DDBJ databases">
        <title>Draft genome sequence of Aduncisulcus paluster, a free-living microaerophilic Fornicata.</title>
        <authorList>
            <person name="Yuyama I."/>
            <person name="Kume K."/>
            <person name="Tamura T."/>
            <person name="Inagaki Y."/>
            <person name="Hashimoto T."/>
        </authorList>
    </citation>
    <scope>NUCLEOTIDE SEQUENCE</scope>
    <source>
        <strain evidence="1">NY0171</strain>
    </source>
</reference>
<gene>
    <name evidence="1" type="ORF">ADUPG1_012554</name>
</gene>
<comment type="caution">
    <text evidence="1">The sequence shown here is derived from an EMBL/GenBank/DDBJ whole genome shotgun (WGS) entry which is preliminary data.</text>
</comment>
<name>A0ABQ5JZT7_9EUKA</name>
<feature type="non-terminal residue" evidence="1">
    <location>
        <position position="1"/>
    </location>
</feature>
<proteinExistence type="predicted"/>
<dbReference type="EMBL" id="BQXS01012489">
    <property type="protein sequence ID" value="GKT23847.1"/>
    <property type="molecule type" value="Genomic_DNA"/>
</dbReference>
<accession>A0ABQ5JZT7</accession>